<proteinExistence type="predicted"/>
<feature type="transmembrane region" description="Helical" evidence="2">
    <location>
        <begin position="73"/>
        <end position="92"/>
    </location>
</feature>
<organism evidence="3 4">
    <name type="scientific">Priestia megaterium</name>
    <name type="common">Bacillus megaterium</name>
    <dbReference type="NCBI Taxonomy" id="1404"/>
    <lineage>
        <taxon>Bacteria</taxon>
        <taxon>Bacillati</taxon>
        <taxon>Bacillota</taxon>
        <taxon>Bacilli</taxon>
        <taxon>Bacillales</taxon>
        <taxon>Bacillaceae</taxon>
        <taxon>Priestia</taxon>
    </lineage>
</organism>
<gene>
    <name evidence="3" type="ORF">HFZ78_06045</name>
</gene>
<keyword evidence="2" id="KW-0472">Membrane</keyword>
<evidence type="ECO:0000313" key="4">
    <source>
        <dbReference type="Proteomes" id="UP000501868"/>
    </source>
</evidence>
<feature type="region of interest" description="Disordered" evidence="1">
    <location>
        <begin position="39"/>
        <end position="59"/>
    </location>
</feature>
<dbReference type="Proteomes" id="UP000501868">
    <property type="component" value="Chromosome"/>
</dbReference>
<name>A0A6H1NZ39_PRIMG</name>
<dbReference type="EMBL" id="CP051128">
    <property type="protein sequence ID" value="QIZ06331.1"/>
    <property type="molecule type" value="Genomic_DNA"/>
</dbReference>
<feature type="compositionally biased region" description="Gly residues" evidence="1">
    <location>
        <begin position="42"/>
        <end position="59"/>
    </location>
</feature>
<accession>A0A6H1NZ39</accession>
<evidence type="ECO:0000256" key="1">
    <source>
        <dbReference type="SAM" id="MobiDB-lite"/>
    </source>
</evidence>
<protein>
    <submittedName>
        <fullName evidence="3">Uncharacterized protein</fullName>
    </submittedName>
</protein>
<sequence>MNTKVRKGIFWGVAIAAMILVVNVLHYLFGGHSHSSYANGPHGHGPGPGGAMGQQGGFGSHQVMNGPHHGGGFPWLGLLIGLAVLVLLVRWFRKKAKASSMKQFINTPVGSHIPVINQNASILDTWEKNLTNKKENV</sequence>
<feature type="transmembrane region" description="Helical" evidence="2">
    <location>
        <begin position="9"/>
        <end position="29"/>
    </location>
</feature>
<evidence type="ECO:0000256" key="2">
    <source>
        <dbReference type="SAM" id="Phobius"/>
    </source>
</evidence>
<keyword evidence="2" id="KW-0812">Transmembrane</keyword>
<reference evidence="3 4" key="2">
    <citation type="submission" date="2020-04" db="EMBL/GenBank/DDBJ databases">
        <authorList>
            <person name="Fomenkov A."/>
            <person name="Anton B.P."/>
            <person name="Roberts R.J."/>
        </authorList>
    </citation>
    <scope>NUCLEOTIDE SEQUENCE [LARGE SCALE GENOMIC DNA]</scope>
    <source>
        <strain evidence="3 4">S2</strain>
    </source>
</reference>
<keyword evidence="2" id="KW-1133">Transmembrane helix</keyword>
<reference evidence="3 4" key="1">
    <citation type="submission" date="2020-04" db="EMBL/GenBank/DDBJ databases">
        <title>Genome-Wide Identification of 5-Methylcytosine Sites in Bacterial Genomes By High-Throughput Sequencing of MspJI Restriction Fragments.</title>
        <authorList>
            <person name="Wu V."/>
        </authorList>
    </citation>
    <scope>NUCLEOTIDE SEQUENCE [LARGE SCALE GENOMIC DNA]</scope>
    <source>
        <strain evidence="3 4">S2</strain>
    </source>
</reference>
<evidence type="ECO:0000313" key="3">
    <source>
        <dbReference type="EMBL" id="QIZ06331.1"/>
    </source>
</evidence>
<dbReference type="AlphaFoldDB" id="A0A6H1NZ39"/>